<dbReference type="FunFam" id="3.40.630.30:FF:000046">
    <property type="entry name" value="Dopamine N-acetyltransferase"/>
    <property type="match status" value="1"/>
</dbReference>
<evidence type="ECO:0000256" key="6">
    <source>
        <dbReference type="ARBA" id="ARBA00050849"/>
    </source>
</evidence>
<dbReference type="AlphaFoldDB" id="A0A4U5NZL2"/>
<comment type="pathway">
    <text evidence="2">Aromatic compound metabolism; melatonin biosynthesis; melatonin from serotonin: step 1/2.</text>
</comment>
<dbReference type="SUPFAM" id="SSF55729">
    <property type="entry name" value="Acyl-CoA N-acyltransferases (Nat)"/>
    <property type="match status" value="1"/>
</dbReference>
<dbReference type="InterPro" id="IPR000182">
    <property type="entry name" value="GNAT_dom"/>
</dbReference>
<name>A0A4U5NZL2_STECR</name>
<dbReference type="Gene3D" id="3.40.630.30">
    <property type="match status" value="1"/>
</dbReference>
<evidence type="ECO:0000256" key="12">
    <source>
        <dbReference type="ARBA" id="ARBA00052491"/>
    </source>
</evidence>
<sequence>MVISTKADALRVVKLSKADKNNIFEFMMKDFLHNESLNCSVGLTENDADAVFRANIDHCLKTPISYAMKNDSNEIVGMRLCSVLQRPVRNQENEPCPDFGNWKANALFSFVSHLENQIWNAIPSSWNTLMSMSFISVDKNYGNRGIGKILLEHNMDEIKAIGCQAIVTEATAYKSQQLFIKKLGYIPAYEILHRDWLDEHGNQIFRCTDGTDRAILAYKPL</sequence>
<keyword evidence="1" id="KW-0808">Transferase</keyword>
<evidence type="ECO:0000256" key="9">
    <source>
        <dbReference type="ARBA" id="ARBA00051823"/>
    </source>
</evidence>
<comment type="similarity">
    <text evidence="3">Belongs to the acetyltransferase family. AANAT subfamily.</text>
</comment>
<dbReference type="EC" id="2.3.1.87" evidence="4"/>
<evidence type="ECO:0000256" key="7">
    <source>
        <dbReference type="ARBA" id="ARBA00051284"/>
    </source>
</evidence>
<dbReference type="STRING" id="34508.A0A4U5NZL2"/>
<evidence type="ECO:0000256" key="2">
    <source>
        <dbReference type="ARBA" id="ARBA00037926"/>
    </source>
</evidence>
<comment type="catalytic activity">
    <reaction evidence="6">
        <text>serotonin + octadecanoyl-CoA = N-octadecanoyl-serotonin + CoA + H(+)</text>
        <dbReference type="Rhea" id="RHEA:51400"/>
        <dbReference type="ChEBI" id="CHEBI:15378"/>
        <dbReference type="ChEBI" id="CHEBI:57287"/>
        <dbReference type="ChEBI" id="CHEBI:57394"/>
        <dbReference type="ChEBI" id="CHEBI:134065"/>
        <dbReference type="ChEBI" id="CHEBI:350546"/>
    </reaction>
    <physiologicalReaction direction="left-to-right" evidence="6">
        <dbReference type="Rhea" id="RHEA:51401"/>
    </physiologicalReaction>
</comment>
<comment type="catalytic activity">
    <reaction evidence="7">
        <text>serotonin + (5Z,8Z,11Z,14Z)-eicosatetraenoyl-CoA = N-[(5Z,8Z,11Z,14Z)-eicosatetraenoyl]-serotonin + CoA + H(+)</text>
        <dbReference type="Rhea" id="RHEA:51396"/>
        <dbReference type="ChEBI" id="CHEBI:15378"/>
        <dbReference type="ChEBI" id="CHEBI:57287"/>
        <dbReference type="ChEBI" id="CHEBI:57368"/>
        <dbReference type="ChEBI" id="CHEBI:132255"/>
        <dbReference type="ChEBI" id="CHEBI:350546"/>
    </reaction>
    <physiologicalReaction direction="left-to-right" evidence="7">
        <dbReference type="Rhea" id="RHEA:51397"/>
    </physiologicalReaction>
</comment>
<evidence type="ECO:0000259" key="13">
    <source>
        <dbReference type="Pfam" id="PF00583"/>
    </source>
</evidence>
<dbReference type="OrthoDB" id="41532at2759"/>
<dbReference type="PANTHER" id="PTHR20905">
    <property type="entry name" value="N-ACETYLTRANSFERASE-RELATED"/>
    <property type="match status" value="1"/>
</dbReference>
<proteinExistence type="inferred from homology"/>
<reference evidence="14 15" key="1">
    <citation type="journal article" date="2015" name="Genome Biol.">
        <title>Comparative genomics of Steinernema reveals deeply conserved gene regulatory networks.</title>
        <authorList>
            <person name="Dillman A.R."/>
            <person name="Macchietto M."/>
            <person name="Porter C.F."/>
            <person name="Rogers A."/>
            <person name="Williams B."/>
            <person name="Antoshechkin I."/>
            <person name="Lee M.M."/>
            <person name="Goodwin Z."/>
            <person name="Lu X."/>
            <person name="Lewis E.E."/>
            <person name="Goodrich-Blair H."/>
            <person name="Stock S.P."/>
            <person name="Adams B.J."/>
            <person name="Sternberg P.W."/>
            <person name="Mortazavi A."/>
        </authorList>
    </citation>
    <scope>NUCLEOTIDE SEQUENCE [LARGE SCALE GENOMIC DNA]</scope>
    <source>
        <strain evidence="14 15">ALL</strain>
    </source>
</reference>
<evidence type="ECO:0000256" key="8">
    <source>
        <dbReference type="ARBA" id="ARBA00051711"/>
    </source>
</evidence>
<comment type="catalytic activity">
    <reaction evidence="11">
        <text>dopamine + hexadecanoyl-CoA = N-hexadecanoyl-dopamine + CoA + H(+)</text>
        <dbReference type="Rhea" id="RHEA:51376"/>
        <dbReference type="ChEBI" id="CHEBI:15378"/>
        <dbReference type="ChEBI" id="CHEBI:57287"/>
        <dbReference type="ChEBI" id="CHEBI:57379"/>
        <dbReference type="ChEBI" id="CHEBI:59905"/>
        <dbReference type="ChEBI" id="CHEBI:134058"/>
    </reaction>
    <physiologicalReaction direction="left-to-right" evidence="11">
        <dbReference type="Rhea" id="RHEA:51377"/>
    </physiologicalReaction>
</comment>
<gene>
    <name evidence="14" type="ORF">L596_013249</name>
</gene>
<dbReference type="EMBL" id="AZBU02000003">
    <property type="protein sequence ID" value="TKR89096.1"/>
    <property type="molecule type" value="Genomic_DNA"/>
</dbReference>
<protein>
    <recommendedName>
        <fullName evidence="4">aralkylamine N-acetyltransferase</fullName>
        <ecNumber evidence="4">2.3.1.87</ecNumber>
    </recommendedName>
</protein>
<comment type="catalytic activity">
    <reaction evidence="10">
        <text>serotonin + hexadecanoyl-CoA = N-hexadecanoyl-serotonin + CoA + H(+)</text>
        <dbReference type="Rhea" id="RHEA:51384"/>
        <dbReference type="ChEBI" id="CHEBI:15378"/>
        <dbReference type="ChEBI" id="CHEBI:57287"/>
        <dbReference type="ChEBI" id="CHEBI:57379"/>
        <dbReference type="ChEBI" id="CHEBI:134059"/>
        <dbReference type="ChEBI" id="CHEBI:350546"/>
    </reaction>
    <physiologicalReaction direction="left-to-right" evidence="10">
        <dbReference type="Rhea" id="RHEA:51385"/>
    </physiologicalReaction>
</comment>
<feature type="domain" description="N-acetyltransferase" evidence="13">
    <location>
        <begin position="129"/>
        <end position="185"/>
    </location>
</feature>
<evidence type="ECO:0000256" key="3">
    <source>
        <dbReference type="ARBA" id="ARBA00038182"/>
    </source>
</evidence>
<evidence type="ECO:0000256" key="1">
    <source>
        <dbReference type="ARBA" id="ARBA00022679"/>
    </source>
</evidence>
<dbReference type="InterPro" id="IPR016181">
    <property type="entry name" value="Acyl_CoA_acyltransferase"/>
</dbReference>
<comment type="catalytic activity">
    <reaction evidence="8">
        <text>dopamine + acetyl-CoA = N-acetyldopamine + CoA + H(+)</text>
        <dbReference type="Rhea" id="RHEA:51388"/>
        <dbReference type="ChEBI" id="CHEBI:15378"/>
        <dbReference type="ChEBI" id="CHEBI:57287"/>
        <dbReference type="ChEBI" id="CHEBI:57288"/>
        <dbReference type="ChEBI" id="CHEBI:59905"/>
        <dbReference type="ChEBI" id="CHEBI:125678"/>
    </reaction>
    <physiologicalReaction direction="left-to-right" evidence="8">
        <dbReference type="Rhea" id="RHEA:51389"/>
    </physiologicalReaction>
</comment>
<organism evidence="14 15">
    <name type="scientific">Steinernema carpocapsae</name>
    <name type="common">Entomopathogenic nematode</name>
    <dbReference type="NCBI Taxonomy" id="34508"/>
    <lineage>
        <taxon>Eukaryota</taxon>
        <taxon>Metazoa</taxon>
        <taxon>Ecdysozoa</taxon>
        <taxon>Nematoda</taxon>
        <taxon>Chromadorea</taxon>
        <taxon>Rhabditida</taxon>
        <taxon>Tylenchina</taxon>
        <taxon>Panagrolaimomorpha</taxon>
        <taxon>Strongyloidoidea</taxon>
        <taxon>Steinernematidae</taxon>
        <taxon>Steinernema</taxon>
    </lineage>
</organism>
<evidence type="ECO:0000256" key="10">
    <source>
        <dbReference type="ARBA" id="ARBA00052178"/>
    </source>
</evidence>
<dbReference type="PANTHER" id="PTHR20905:SF1">
    <property type="entry name" value="AT07410P-RELATED"/>
    <property type="match status" value="1"/>
</dbReference>
<comment type="catalytic activity">
    <reaction evidence="12">
        <text>serotonin + acetyl-CoA = N-acetylserotonin + CoA + H(+)</text>
        <dbReference type="Rhea" id="RHEA:25217"/>
        <dbReference type="ChEBI" id="CHEBI:15378"/>
        <dbReference type="ChEBI" id="CHEBI:17697"/>
        <dbReference type="ChEBI" id="CHEBI:57287"/>
        <dbReference type="ChEBI" id="CHEBI:57288"/>
        <dbReference type="ChEBI" id="CHEBI:350546"/>
        <dbReference type="EC" id="2.3.1.87"/>
    </reaction>
    <physiologicalReaction direction="left-to-right" evidence="12">
        <dbReference type="Rhea" id="RHEA:25218"/>
    </physiologicalReaction>
</comment>
<dbReference type="Pfam" id="PF00583">
    <property type="entry name" value="Acetyltransf_1"/>
    <property type="match status" value="1"/>
</dbReference>
<evidence type="ECO:0000256" key="4">
    <source>
        <dbReference type="ARBA" id="ARBA00039114"/>
    </source>
</evidence>
<evidence type="ECO:0000313" key="15">
    <source>
        <dbReference type="Proteomes" id="UP000298663"/>
    </source>
</evidence>
<dbReference type="CDD" id="cd04301">
    <property type="entry name" value="NAT_SF"/>
    <property type="match status" value="1"/>
</dbReference>
<dbReference type="Proteomes" id="UP000298663">
    <property type="component" value="Unassembled WGS sequence"/>
</dbReference>
<comment type="caution">
    <text evidence="14">The sequence shown here is derived from an EMBL/GenBank/DDBJ whole genome shotgun (WGS) entry which is preliminary data.</text>
</comment>
<comment type="catalytic activity">
    <reaction evidence="9">
        <text>serotonin + (9Z)-octadecenoyl-CoA = N-(9Z-octadecenoyl)-serotonin + CoA + H(+)</text>
        <dbReference type="Rhea" id="RHEA:51392"/>
        <dbReference type="ChEBI" id="CHEBI:15378"/>
        <dbReference type="ChEBI" id="CHEBI:57287"/>
        <dbReference type="ChEBI" id="CHEBI:57387"/>
        <dbReference type="ChEBI" id="CHEBI:134064"/>
        <dbReference type="ChEBI" id="CHEBI:350546"/>
    </reaction>
    <physiologicalReaction direction="left-to-right" evidence="9">
        <dbReference type="Rhea" id="RHEA:51393"/>
    </physiologicalReaction>
</comment>
<evidence type="ECO:0000256" key="5">
    <source>
        <dbReference type="ARBA" id="ARBA00050189"/>
    </source>
</evidence>
<keyword evidence="15" id="KW-1185">Reference proteome</keyword>
<evidence type="ECO:0000313" key="14">
    <source>
        <dbReference type="EMBL" id="TKR89096.1"/>
    </source>
</evidence>
<dbReference type="GO" id="GO:0004059">
    <property type="term" value="F:aralkylamine N-acetyltransferase activity"/>
    <property type="evidence" value="ECO:0007669"/>
    <property type="project" value="UniProtKB-EC"/>
</dbReference>
<accession>A0A4U5NZL2</accession>
<evidence type="ECO:0000256" key="11">
    <source>
        <dbReference type="ARBA" id="ARBA00052335"/>
    </source>
</evidence>
<comment type="catalytic activity">
    <reaction evidence="5">
        <text>dopamine + (9Z)-octadecenoyl-CoA = N-(9Z-octadecanoyl)-dopamine + CoA + H(+)</text>
        <dbReference type="Rhea" id="RHEA:51380"/>
        <dbReference type="ChEBI" id="CHEBI:15378"/>
        <dbReference type="ChEBI" id="CHEBI:31883"/>
        <dbReference type="ChEBI" id="CHEBI:57287"/>
        <dbReference type="ChEBI" id="CHEBI:57387"/>
        <dbReference type="ChEBI" id="CHEBI:59905"/>
    </reaction>
    <physiologicalReaction direction="left-to-right" evidence="5">
        <dbReference type="Rhea" id="RHEA:51381"/>
    </physiologicalReaction>
</comment>
<reference evidence="14 15" key="2">
    <citation type="journal article" date="2019" name="G3 (Bethesda)">
        <title>Hybrid Assembly of the Genome of the Entomopathogenic Nematode Steinernema carpocapsae Identifies the X-Chromosome.</title>
        <authorList>
            <person name="Serra L."/>
            <person name="Macchietto M."/>
            <person name="Macias-Munoz A."/>
            <person name="McGill C.J."/>
            <person name="Rodriguez I.M."/>
            <person name="Rodriguez B."/>
            <person name="Murad R."/>
            <person name="Mortazavi A."/>
        </authorList>
    </citation>
    <scope>NUCLEOTIDE SEQUENCE [LARGE SCALE GENOMIC DNA]</scope>
    <source>
        <strain evidence="14 15">ALL</strain>
    </source>
</reference>